<dbReference type="Pfam" id="PF00085">
    <property type="entry name" value="Thioredoxin"/>
    <property type="match status" value="1"/>
</dbReference>
<dbReference type="Proteomes" id="UP000054695">
    <property type="component" value="Unassembled WGS sequence"/>
</dbReference>
<dbReference type="Gene3D" id="3.40.30.10">
    <property type="entry name" value="Glutaredoxin"/>
    <property type="match status" value="1"/>
</dbReference>
<dbReference type="SUPFAM" id="SSF52833">
    <property type="entry name" value="Thioredoxin-like"/>
    <property type="match status" value="1"/>
</dbReference>
<evidence type="ECO:0000256" key="8">
    <source>
        <dbReference type="PIRSR" id="PIRSR000077-4"/>
    </source>
</evidence>
<dbReference type="RefSeq" id="WP_058459778.1">
    <property type="nucleotide sequence ID" value="NZ_CAAAIY010000006.1"/>
</dbReference>
<evidence type="ECO:0000256" key="5">
    <source>
        <dbReference type="ARBA" id="ARBA00023284"/>
    </source>
</evidence>
<comment type="caution">
    <text evidence="10">The sequence shown here is derived from an EMBL/GenBank/DDBJ whole genome shotgun (WGS) entry which is preliminary data.</text>
</comment>
<dbReference type="InterPro" id="IPR036249">
    <property type="entry name" value="Thioredoxin-like_sf"/>
</dbReference>
<keyword evidence="2" id="KW-0813">Transport</keyword>
<dbReference type="InterPro" id="IPR013766">
    <property type="entry name" value="Thioredoxin_domain"/>
</dbReference>
<accession>A0A0W0RR33</accession>
<evidence type="ECO:0000256" key="4">
    <source>
        <dbReference type="ARBA" id="ARBA00023157"/>
    </source>
</evidence>
<feature type="site" description="Deprotonates C-terminal active site Cys" evidence="7">
    <location>
        <position position="24"/>
    </location>
</feature>
<keyword evidence="3" id="KW-0249">Electron transport</keyword>
<feature type="active site" description="Nucleophile" evidence="7">
    <location>
        <position position="33"/>
    </location>
</feature>
<dbReference type="PANTHER" id="PTHR45663">
    <property type="entry name" value="GEO12009P1"/>
    <property type="match status" value="1"/>
</dbReference>
<keyword evidence="5 8" id="KW-0676">Redox-active center</keyword>
<feature type="domain" description="Thioredoxin" evidence="9">
    <location>
        <begin position="1"/>
        <end position="105"/>
    </location>
</feature>
<reference evidence="10 11" key="1">
    <citation type="submission" date="2015-11" db="EMBL/GenBank/DDBJ databases">
        <title>Genomic analysis of 38 Legionella species identifies large and diverse effector repertoires.</title>
        <authorList>
            <person name="Burstein D."/>
            <person name="Amaro F."/>
            <person name="Zusman T."/>
            <person name="Lifshitz Z."/>
            <person name="Cohen O."/>
            <person name="Gilbert J.A."/>
            <person name="Pupko T."/>
            <person name="Shuman H.A."/>
            <person name="Segal G."/>
        </authorList>
    </citation>
    <scope>NUCLEOTIDE SEQUENCE [LARGE SCALE GENOMIC DNA]</scope>
    <source>
        <strain evidence="10 11">WIGA</strain>
    </source>
</reference>
<feature type="disulfide bond" description="Redox-active" evidence="8">
    <location>
        <begin position="30"/>
        <end position="33"/>
    </location>
</feature>
<dbReference type="CDD" id="cd02947">
    <property type="entry name" value="TRX_family"/>
    <property type="match status" value="1"/>
</dbReference>
<feature type="active site" description="Nucleophile" evidence="7">
    <location>
        <position position="30"/>
    </location>
</feature>
<evidence type="ECO:0000259" key="9">
    <source>
        <dbReference type="PROSITE" id="PS51352"/>
    </source>
</evidence>
<dbReference type="GO" id="GO:0015035">
    <property type="term" value="F:protein-disulfide reductase activity"/>
    <property type="evidence" value="ECO:0007669"/>
    <property type="project" value="InterPro"/>
</dbReference>
<evidence type="ECO:0000256" key="1">
    <source>
        <dbReference type="ARBA" id="ARBA00008987"/>
    </source>
</evidence>
<dbReference type="PROSITE" id="PS51352">
    <property type="entry name" value="THIOREDOXIN_2"/>
    <property type="match status" value="1"/>
</dbReference>
<evidence type="ECO:0000313" key="10">
    <source>
        <dbReference type="EMBL" id="KTC73522.1"/>
    </source>
</evidence>
<feature type="site" description="Contributes to redox potential value" evidence="7">
    <location>
        <position position="31"/>
    </location>
</feature>
<dbReference type="PRINTS" id="PR00421">
    <property type="entry name" value="THIOREDOXIN"/>
</dbReference>
<organism evidence="10 11">
    <name type="scientific">Legionella bozemanae</name>
    <name type="common">Fluoribacter bozemanae</name>
    <dbReference type="NCBI Taxonomy" id="447"/>
    <lineage>
        <taxon>Bacteria</taxon>
        <taxon>Pseudomonadati</taxon>
        <taxon>Pseudomonadota</taxon>
        <taxon>Gammaproteobacteria</taxon>
        <taxon>Legionellales</taxon>
        <taxon>Legionellaceae</taxon>
        <taxon>Legionella</taxon>
    </lineage>
</organism>
<name>A0A0W0RR33_LEGBO</name>
<evidence type="ECO:0000313" key="11">
    <source>
        <dbReference type="Proteomes" id="UP000054695"/>
    </source>
</evidence>
<feature type="site" description="Contributes to redox potential value" evidence="7">
    <location>
        <position position="32"/>
    </location>
</feature>
<evidence type="ECO:0000256" key="2">
    <source>
        <dbReference type="ARBA" id="ARBA00022448"/>
    </source>
</evidence>
<gene>
    <name evidence="10" type="primary">trx</name>
    <name evidence="10" type="ORF">Lboz_2168</name>
</gene>
<dbReference type="STRING" id="447.Lboz_2168"/>
<keyword evidence="4 8" id="KW-1015">Disulfide bond</keyword>
<dbReference type="PROSITE" id="PS00194">
    <property type="entry name" value="THIOREDOXIN_1"/>
    <property type="match status" value="1"/>
</dbReference>
<sequence length="121" mass="13767">MTSLNITNAEFQSLIDENEIVFIDFWADWCAPCKQFSKVYEQVAEQFPNIKFAKVNIEAEQQLSDFFEIRSIPHLMVFKEGIVIYSNAGSMPASTLKELVEQAVAVDVSAIKAELQEKDEK</sequence>
<protein>
    <recommendedName>
        <fullName evidence="6">Thioredoxin</fullName>
    </recommendedName>
</protein>
<proteinExistence type="inferred from homology"/>
<dbReference type="PATRIC" id="fig|447.4.peg.2300"/>
<dbReference type="InterPro" id="IPR017937">
    <property type="entry name" value="Thioredoxin_CS"/>
</dbReference>
<keyword evidence="11" id="KW-1185">Reference proteome</keyword>
<evidence type="ECO:0000256" key="6">
    <source>
        <dbReference type="PIRNR" id="PIRNR000077"/>
    </source>
</evidence>
<dbReference type="PANTHER" id="PTHR45663:SF40">
    <property type="entry name" value="THIOREDOXIN 2"/>
    <property type="match status" value="1"/>
</dbReference>
<dbReference type="GO" id="GO:0005829">
    <property type="term" value="C:cytosol"/>
    <property type="evidence" value="ECO:0007669"/>
    <property type="project" value="TreeGrafter"/>
</dbReference>
<dbReference type="InterPro" id="IPR005746">
    <property type="entry name" value="Thioredoxin"/>
</dbReference>
<evidence type="ECO:0000256" key="3">
    <source>
        <dbReference type="ARBA" id="ARBA00022982"/>
    </source>
</evidence>
<evidence type="ECO:0000256" key="7">
    <source>
        <dbReference type="PIRSR" id="PIRSR000077-1"/>
    </source>
</evidence>
<dbReference type="AlphaFoldDB" id="A0A0W0RR33"/>
<dbReference type="EMBL" id="LNXU01000019">
    <property type="protein sequence ID" value="KTC73522.1"/>
    <property type="molecule type" value="Genomic_DNA"/>
</dbReference>
<comment type="similarity">
    <text evidence="1 6">Belongs to the thioredoxin family.</text>
</comment>
<dbReference type="OrthoDB" id="9790390at2"/>
<dbReference type="PIRSF" id="PIRSF000077">
    <property type="entry name" value="Thioredoxin"/>
    <property type="match status" value="1"/>
</dbReference>